<dbReference type="PANTHER" id="PTHR40036:SF1">
    <property type="entry name" value="MACROCIN O-METHYLTRANSFERASE"/>
    <property type="match status" value="1"/>
</dbReference>
<dbReference type="InterPro" id="IPR029063">
    <property type="entry name" value="SAM-dependent_MTases_sf"/>
</dbReference>
<gene>
    <name evidence="1" type="ORF">HMPREF9624_01510</name>
</gene>
<dbReference type="PANTHER" id="PTHR40036">
    <property type="entry name" value="MACROCIN O-METHYLTRANSFERASE"/>
    <property type="match status" value="1"/>
</dbReference>
<dbReference type="Gene3D" id="3.40.50.720">
    <property type="entry name" value="NAD(P)-binding Rossmann-like Domain"/>
    <property type="match status" value="1"/>
</dbReference>
<dbReference type="AlphaFoldDB" id="G9WWR6"/>
<dbReference type="EMBL" id="AFZD01000021">
    <property type="protein sequence ID" value="EHL09469.1"/>
    <property type="molecule type" value="Genomic_DNA"/>
</dbReference>
<name>G9WWR6_9FIRM</name>
<dbReference type="HOGENOM" id="CLU_067071_0_0_9"/>
<dbReference type="Gene3D" id="3.40.50.150">
    <property type="entry name" value="Vaccinia Virus protein VP39"/>
    <property type="match status" value="1"/>
</dbReference>
<comment type="caution">
    <text evidence="1">The sequence shown here is derived from an EMBL/GenBank/DDBJ whole genome shotgun (WGS) entry which is preliminary data.</text>
</comment>
<proteinExistence type="predicted"/>
<organism evidence="1 2">
    <name type="scientific">Oribacterium asaccharolyticum ACB7</name>
    <dbReference type="NCBI Taxonomy" id="796944"/>
    <lineage>
        <taxon>Bacteria</taxon>
        <taxon>Bacillati</taxon>
        <taxon>Bacillota</taxon>
        <taxon>Clostridia</taxon>
        <taxon>Lachnospirales</taxon>
        <taxon>Lachnospiraceae</taxon>
        <taxon>Oribacterium</taxon>
    </lineage>
</organism>
<protein>
    <recommendedName>
        <fullName evidence="3">Methyltransferase</fullName>
    </recommendedName>
</protein>
<reference evidence="1 2" key="1">
    <citation type="submission" date="2011-08" db="EMBL/GenBank/DDBJ databases">
        <title>The Genome Sequence of Oribacterium sp. ACB7.</title>
        <authorList>
            <consortium name="The Broad Institute Genome Sequencing Platform"/>
            <person name="Earl A."/>
            <person name="Ward D."/>
            <person name="Feldgarden M."/>
            <person name="Gevers D."/>
            <person name="Sizova M."/>
            <person name="Hazen A."/>
            <person name="Epstein S."/>
            <person name="Young S.K."/>
            <person name="Zeng Q."/>
            <person name="Gargeya S."/>
            <person name="Fitzgerald M."/>
            <person name="Haas B."/>
            <person name="Abouelleil A."/>
            <person name="Alvarado L."/>
            <person name="Arachchi H.M."/>
            <person name="Berlin A."/>
            <person name="Brown A."/>
            <person name="Chapman S.B."/>
            <person name="Chen Z."/>
            <person name="Dunbar C."/>
            <person name="Freedman E."/>
            <person name="Gearin G."/>
            <person name="Gellesch M."/>
            <person name="Goldberg J."/>
            <person name="Griggs A."/>
            <person name="Gujja S."/>
            <person name="Heiman D."/>
            <person name="Howarth C."/>
            <person name="Larson L."/>
            <person name="Lui A."/>
            <person name="MacDonald P.J.P."/>
            <person name="Montmayeur A."/>
            <person name="Murphy C."/>
            <person name="Neiman D."/>
            <person name="Pearson M."/>
            <person name="Priest M."/>
            <person name="Roberts A."/>
            <person name="Saif S."/>
            <person name="Shea T."/>
            <person name="Shenoy N."/>
            <person name="Sisk P."/>
            <person name="Stolte C."/>
            <person name="Sykes S."/>
            <person name="Wortman J."/>
            <person name="Nusbaum C."/>
            <person name="Birren B."/>
        </authorList>
    </citation>
    <scope>NUCLEOTIDE SEQUENCE [LARGE SCALE GENOMIC DNA]</scope>
    <source>
        <strain evidence="1 2">ACB7</strain>
    </source>
</reference>
<dbReference type="SUPFAM" id="SSF51735">
    <property type="entry name" value="NAD(P)-binding Rossmann-fold domains"/>
    <property type="match status" value="1"/>
</dbReference>
<dbReference type="Proteomes" id="UP000003527">
    <property type="component" value="Unassembled WGS sequence"/>
</dbReference>
<dbReference type="PATRIC" id="fig|796944.3.peg.2266"/>
<dbReference type="RefSeq" id="WP_009537271.1">
    <property type="nucleotide sequence ID" value="NZ_JH414505.1"/>
</dbReference>
<dbReference type="Pfam" id="PF05711">
    <property type="entry name" value="TylF"/>
    <property type="match status" value="1"/>
</dbReference>
<evidence type="ECO:0008006" key="3">
    <source>
        <dbReference type="Google" id="ProtNLM"/>
    </source>
</evidence>
<accession>G9WWR6</accession>
<evidence type="ECO:0000313" key="1">
    <source>
        <dbReference type="EMBL" id="EHL09469.1"/>
    </source>
</evidence>
<keyword evidence="2" id="KW-1185">Reference proteome</keyword>
<sequence>MKVLIYGVGLTGRQIYKNIKNDVQVIGFLDGNPEKKGQTVTDGLLCFGGVESLSELDYDCIYIGSLFWKNIRKALLDSGVSEDKIVIDLPEDPISDIRNTWLASYAKLYKGTTVSVAEGGVFRGEFAKFINKAFPDSKLYLFDTFEGFDSRDVEYESKNYSFGLNAHEFSNTSIDLVMSKMEHPENVILRKGFFPETAEGIDEQFCFVHLDFDLYLPILEGLRFFYPKMIEGSVILIHDYYNIGLPGVKDAIEDYEKEIGRTIYKMPIGEDQSIALIKDIRS</sequence>
<dbReference type="InterPro" id="IPR008884">
    <property type="entry name" value="TylF_MeTrfase"/>
</dbReference>
<dbReference type="InterPro" id="IPR036291">
    <property type="entry name" value="NAD(P)-bd_dom_sf"/>
</dbReference>
<evidence type="ECO:0000313" key="2">
    <source>
        <dbReference type="Proteomes" id="UP000003527"/>
    </source>
</evidence>